<dbReference type="EMBL" id="ML978738">
    <property type="protein sequence ID" value="KAF2084748.1"/>
    <property type="molecule type" value="Genomic_DNA"/>
</dbReference>
<gene>
    <name evidence="4" type="ORF">K490DRAFT_68504</name>
</gene>
<dbReference type="GO" id="GO:0008270">
    <property type="term" value="F:zinc ion binding"/>
    <property type="evidence" value="ECO:0007669"/>
    <property type="project" value="UniProtKB-KW"/>
</dbReference>
<evidence type="ECO:0000256" key="1">
    <source>
        <dbReference type="PROSITE-ProRule" id="PRU00325"/>
    </source>
</evidence>
<sequence length="243" mass="26593">MSTNTTSTSPRHFLTHLLSSLPSAPPSPSAPQNPLQNLPASHKNLFVTLHVLFPNDFLPALDLLDRRLVTRFLILSSPDDDVTNDDEEAQPVARNTERKRERKTLYYVQSAQQQHHHHHHQRRSRYISSHDTTTQSYEVRLGAWNCSCPAFAFAAFPAVSGNRAGGAAMAGEHAEDDASAGFEGAGEEGWGFGGRRRGRGLAPVCKHLLACLLVDRSDLFAGCAEEKRVSIEEAAGWAAGWAG</sequence>
<keyword evidence="1" id="KW-0479">Metal-binding</keyword>
<feature type="domain" description="SWIM-type" evidence="3">
    <location>
        <begin position="137"/>
        <end position="216"/>
    </location>
</feature>
<reference evidence="4" key="1">
    <citation type="journal article" date="2020" name="Stud. Mycol.">
        <title>101 Dothideomycetes genomes: a test case for predicting lifestyles and emergence of pathogens.</title>
        <authorList>
            <person name="Haridas S."/>
            <person name="Albert R."/>
            <person name="Binder M."/>
            <person name="Bloem J."/>
            <person name="Labutti K."/>
            <person name="Salamov A."/>
            <person name="Andreopoulos B."/>
            <person name="Baker S."/>
            <person name="Barry K."/>
            <person name="Bills G."/>
            <person name="Bluhm B."/>
            <person name="Cannon C."/>
            <person name="Castanera R."/>
            <person name="Culley D."/>
            <person name="Daum C."/>
            <person name="Ezra D."/>
            <person name="Gonzalez J."/>
            <person name="Henrissat B."/>
            <person name="Kuo A."/>
            <person name="Liang C."/>
            <person name="Lipzen A."/>
            <person name="Lutzoni F."/>
            <person name="Magnuson J."/>
            <person name="Mondo S."/>
            <person name="Nolan M."/>
            <person name="Ohm R."/>
            <person name="Pangilinan J."/>
            <person name="Park H.-J."/>
            <person name="Ramirez L."/>
            <person name="Alfaro M."/>
            <person name="Sun H."/>
            <person name="Tritt A."/>
            <person name="Yoshinaga Y."/>
            <person name="Zwiers L.-H."/>
            <person name="Turgeon B."/>
            <person name="Goodwin S."/>
            <person name="Spatafora J."/>
            <person name="Crous P."/>
            <person name="Grigoriev I."/>
        </authorList>
    </citation>
    <scope>NUCLEOTIDE SEQUENCE</scope>
    <source>
        <strain evidence="4">CBS 121410</strain>
    </source>
</reference>
<feature type="region of interest" description="Disordered" evidence="2">
    <location>
        <begin position="79"/>
        <end position="100"/>
    </location>
</feature>
<organism evidence="4 5">
    <name type="scientific">Saccharata proteae CBS 121410</name>
    <dbReference type="NCBI Taxonomy" id="1314787"/>
    <lineage>
        <taxon>Eukaryota</taxon>
        <taxon>Fungi</taxon>
        <taxon>Dikarya</taxon>
        <taxon>Ascomycota</taxon>
        <taxon>Pezizomycotina</taxon>
        <taxon>Dothideomycetes</taxon>
        <taxon>Dothideomycetes incertae sedis</taxon>
        <taxon>Botryosphaeriales</taxon>
        <taxon>Saccharataceae</taxon>
        <taxon>Saccharata</taxon>
    </lineage>
</organism>
<feature type="compositionally biased region" description="Acidic residues" evidence="2">
    <location>
        <begin position="79"/>
        <end position="89"/>
    </location>
</feature>
<evidence type="ECO:0000313" key="4">
    <source>
        <dbReference type="EMBL" id="KAF2084748.1"/>
    </source>
</evidence>
<keyword evidence="1" id="KW-0863">Zinc-finger</keyword>
<dbReference type="Proteomes" id="UP000799776">
    <property type="component" value="Unassembled WGS sequence"/>
</dbReference>
<proteinExistence type="predicted"/>
<protein>
    <recommendedName>
        <fullName evidence="3">SWIM-type domain-containing protein</fullName>
    </recommendedName>
</protein>
<comment type="caution">
    <text evidence="4">The sequence shown here is derived from an EMBL/GenBank/DDBJ whole genome shotgun (WGS) entry which is preliminary data.</text>
</comment>
<dbReference type="PROSITE" id="PS50966">
    <property type="entry name" value="ZF_SWIM"/>
    <property type="match status" value="1"/>
</dbReference>
<evidence type="ECO:0000256" key="2">
    <source>
        <dbReference type="SAM" id="MobiDB-lite"/>
    </source>
</evidence>
<dbReference type="OrthoDB" id="5413281at2759"/>
<dbReference type="InterPro" id="IPR007527">
    <property type="entry name" value="Znf_SWIM"/>
</dbReference>
<keyword evidence="5" id="KW-1185">Reference proteome</keyword>
<accession>A0A9P4LX86</accession>
<evidence type="ECO:0000259" key="3">
    <source>
        <dbReference type="PROSITE" id="PS50966"/>
    </source>
</evidence>
<evidence type="ECO:0000313" key="5">
    <source>
        <dbReference type="Proteomes" id="UP000799776"/>
    </source>
</evidence>
<dbReference type="AlphaFoldDB" id="A0A9P4LX86"/>
<name>A0A9P4LX86_9PEZI</name>
<keyword evidence="1" id="KW-0862">Zinc</keyword>